<keyword evidence="2" id="KW-1185">Reference proteome</keyword>
<proteinExistence type="predicted"/>
<dbReference type="Gene3D" id="2.60.120.330">
    <property type="entry name" value="B-lactam Antibiotic, Isopenicillin N Synthase, Chain"/>
    <property type="match status" value="1"/>
</dbReference>
<dbReference type="AlphaFoldDB" id="A0AAD6N494"/>
<name>A0AAD6N494_PENCN</name>
<accession>A0AAD6N494</accession>
<evidence type="ECO:0000313" key="2">
    <source>
        <dbReference type="Proteomes" id="UP001219568"/>
    </source>
</evidence>
<sequence length="189" mass="21732">MKRDHYGSAEEYISDYQRQMNILRRSKIAPPPFISTGIMIRQLQDELPDIVFMHEALRKVKEPHEITHEDRQAIRFGGGSGVIVLAVGFLKSTIHRVVTPPRDQINIPRLGLLYFCRPGDNTIMKTVPSPVLDRLGLLVEDDKDPNKHAATGTEYVRARVRDVHYKKVIDKRENTSFEFKGLKVANHYE</sequence>
<protein>
    <recommendedName>
        <fullName evidence="3">Isopenicillin N synthase-like Fe(2+) 2OG dioxygenase domain-containing protein</fullName>
    </recommendedName>
</protein>
<dbReference type="InterPro" id="IPR027443">
    <property type="entry name" value="IPNS-like_sf"/>
</dbReference>
<organism evidence="1 2">
    <name type="scientific">Penicillium canescens</name>
    <dbReference type="NCBI Taxonomy" id="5083"/>
    <lineage>
        <taxon>Eukaryota</taxon>
        <taxon>Fungi</taxon>
        <taxon>Dikarya</taxon>
        <taxon>Ascomycota</taxon>
        <taxon>Pezizomycotina</taxon>
        <taxon>Eurotiomycetes</taxon>
        <taxon>Eurotiomycetidae</taxon>
        <taxon>Eurotiales</taxon>
        <taxon>Aspergillaceae</taxon>
        <taxon>Penicillium</taxon>
    </lineage>
</organism>
<reference evidence="1" key="2">
    <citation type="submission" date="2023-01" db="EMBL/GenBank/DDBJ databases">
        <authorList>
            <person name="Petersen C."/>
        </authorList>
    </citation>
    <scope>NUCLEOTIDE SEQUENCE</scope>
    <source>
        <strain evidence="1">IBT 15450</strain>
    </source>
</reference>
<evidence type="ECO:0000313" key="1">
    <source>
        <dbReference type="EMBL" id="KAJ6029799.1"/>
    </source>
</evidence>
<reference evidence="1" key="1">
    <citation type="journal article" date="2023" name="IMA Fungus">
        <title>Comparative genomic study of the Penicillium genus elucidates a diverse pangenome and 15 lateral gene transfer events.</title>
        <authorList>
            <person name="Petersen C."/>
            <person name="Sorensen T."/>
            <person name="Nielsen M.R."/>
            <person name="Sondergaard T.E."/>
            <person name="Sorensen J.L."/>
            <person name="Fitzpatrick D.A."/>
            <person name="Frisvad J.C."/>
            <person name="Nielsen K.L."/>
        </authorList>
    </citation>
    <scope>NUCLEOTIDE SEQUENCE</scope>
    <source>
        <strain evidence="1">IBT 15450</strain>
    </source>
</reference>
<dbReference type="EMBL" id="JAQJZL010000014">
    <property type="protein sequence ID" value="KAJ6029799.1"/>
    <property type="molecule type" value="Genomic_DNA"/>
</dbReference>
<comment type="caution">
    <text evidence="1">The sequence shown here is derived from an EMBL/GenBank/DDBJ whole genome shotgun (WGS) entry which is preliminary data.</text>
</comment>
<gene>
    <name evidence="1" type="ORF">N7460_010065</name>
</gene>
<dbReference type="Proteomes" id="UP001219568">
    <property type="component" value="Unassembled WGS sequence"/>
</dbReference>
<dbReference type="SUPFAM" id="SSF51197">
    <property type="entry name" value="Clavaminate synthase-like"/>
    <property type="match status" value="1"/>
</dbReference>
<evidence type="ECO:0008006" key="3">
    <source>
        <dbReference type="Google" id="ProtNLM"/>
    </source>
</evidence>